<dbReference type="EMBL" id="NOKQ01000196">
    <property type="protein sequence ID" value="OZS78426.1"/>
    <property type="molecule type" value="Genomic_DNA"/>
</dbReference>
<protein>
    <submittedName>
        <fullName evidence="2">Uncharacterized protein</fullName>
    </submittedName>
</protein>
<accession>A0A264W4B5</accession>
<dbReference type="OrthoDB" id="9837832at2"/>
<name>A0A264W4B5_9BACL</name>
<keyword evidence="3" id="KW-1185">Reference proteome</keyword>
<comment type="caution">
    <text evidence="2">The sequence shown here is derived from an EMBL/GenBank/DDBJ whole genome shotgun (WGS) entry which is preliminary data.</text>
</comment>
<evidence type="ECO:0000313" key="3">
    <source>
        <dbReference type="Proteomes" id="UP000217065"/>
    </source>
</evidence>
<reference evidence="2 3" key="1">
    <citation type="submission" date="2017-07" db="EMBL/GenBank/DDBJ databases">
        <title>Tetzosporium hominis gen.nov. sp.nov.</title>
        <authorList>
            <person name="Tetz G."/>
            <person name="Tetz V."/>
        </authorList>
    </citation>
    <scope>NUCLEOTIDE SEQUENCE [LARGE SCALE GENOMIC DNA]</scope>
    <source>
        <strain evidence="2 3">VT-49</strain>
    </source>
</reference>
<evidence type="ECO:0000256" key="1">
    <source>
        <dbReference type="SAM" id="Phobius"/>
    </source>
</evidence>
<feature type="transmembrane region" description="Helical" evidence="1">
    <location>
        <begin position="6"/>
        <end position="26"/>
    </location>
</feature>
<keyword evidence="1" id="KW-0472">Membrane</keyword>
<keyword evidence="1" id="KW-0812">Transmembrane</keyword>
<keyword evidence="1" id="KW-1133">Transmembrane helix</keyword>
<feature type="transmembrane region" description="Helical" evidence="1">
    <location>
        <begin position="47"/>
        <end position="70"/>
    </location>
</feature>
<gene>
    <name evidence="2" type="ORF">CF394_06615</name>
</gene>
<dbReference type="AlphaFoldDB" id="A0A264W4B5"/>
<sequence>MKRPFAISIAIFQAVYLSSIYIWFVAFNVKEKGYPFEFYSLSSGSDLLLNLYTHYPVLLILFCGFVWYLLPRFPLTAFIVNSLPILIGIGYGLVFLFMLLTFPDMS</sequence>
<evidence type="ECO:0000313" key="2">
    <source>
        <dbReference type="EMBL" id="OZS78426.1"/>
    </source>
</evidence>
<dbReference type="Proteomes" id="UP000217065">
    <property type="component" value="Unassembled WGS sequence"/>
</dbReference>
<organism evidence="2 3">
    <name type="scientific">Tetzosporium hominis</name>
    <dbReference type="NCBI Taxonomy" id="2020506"/>
    <lineage>
        <taxon>Bacteria</taxon>
        <taxon>Bacillati</taxon>
        <taxon>Bacillota</taxon>
        <taxon>Bacilli</taxon>
        <taxon>Bacillales</taxon>
        <taxon>Caryophanaceae</taxon>
        <taxon>Tetzosporium</taxon>
    </lineage>
</organism>
<dbReference type="RefSeq" id="WP_094942446.1">
    <property type="nucleotide sequence ID" value="NZ_NOKQ01000196.1"/>
</dbReference>
<feature type="transmembrane region" description="Helical" evidence="1">
    <location>
        <begin position="82"/>
        <end position="102"/>
    </location>
</feature>
<proteinExistence type="predicted"/>